<comment type="caution">
    <text evidence="3">The sequence shown here is derived from an EMBL/GenBank/DDBJ whole genome shotgun (WGS) entry which is preliminary data.</text>
</comment>
<keyword evidence="4" id="KW-1185">Reference proteome</keyword>
<protein>
    <recommendedName>
        <fullName evidence="2">DUF7967 domain-containing protein</fullName>
    </recommendedName>
</protein>
<accession>A0ABD5QIK4</accession>
<feature type="compositionally biased region" description="Basic and acidic residues" evidence="1">
    <location>
        <begin position="47"/>
        <end position="59"/>
    </location>
</feature>
<dbReference type="AlphaFoldDB" id="A0ABD5QIK4"/>
<dbReference type="EMBL" id="JBHSJG010000049">
    <property type="protein sequence ID" value="MFC4989553.1"/>
    <property type="molecule type" value="Genomic_DNA"/>
</dbReference>
<proteinExistence type="predicted"/>
<evidence type="ECO:0000313" key="3">
    <source>
        <dbReference type="EMBL" id="MFC4989553.1"/>
    </source>
</evidence>
<evidence type="ECO:0000313" key="4">
    <source>
        <dbReference type="Proteomes" id="UP001595925"/>
    </source>
</evidence>
<name>A0ABD5QIK4_9EURY</name>
<dbReference type="Pfam" id="PF25921">
    <property type="entry name" value="DUF7967"/>
    <property type="match status" value="1"/>
</dbReference>
<feature type="compositionally biased region" description="Basic and acidic residues" evidence="1">
    <location>
        <begin position="67"/>
        <end position="91"/>
    </location>
</feature>
<feature type="domain" description="DUF7967" evidence="2">
    <location>
        <begin position="5"/>
        <end position="91"/>
    </location>
</feature>
<feature type="region of interest" description="Disordered" evidence="1">
    <location>
        <begin position="46"/>
        <end position="91"/>
    </location>
</feature>
<gene>
    <name evidence="3" type="ORF">ACFPFO_17670</name>
</gene>
<reference evidence="3 4" key="1">
    <citation type="journal article" date="2019" name="Int. J. Syst. Evol. Microbiol.">
        <title>The Global Catalogue of Microorganisms (GCM) 10K type strain sequencing project: providing services to taxonomists for standard genome sequencing and annotation.</title>
        <authorList>
            <consortium name="The Broad Institute Genomics Platform"/>
            <consortium name="The Broad Institute Genome Sequencing Center for Infectious Disease"/>
            <person name="Wu L."/>
            <person name="Ma J."/>
        </authorList>
    </citation>
    <scope>NUCLEOTIDE SEQUENCE [LARGE SCALE GENOMIC DNA]</scope>
    <source>
        <strain evidence="3 4">CGMCC 1.15824</strain>
    </source>
</reference>
<dbReference type="InterPro" id="IPR058273">
    <property type="entry name" value="DUF7967"/>
</dbReference>
<sequence length="91" mass="10308">MTDPDEDVQCWLVERAFDDRNLVTTVYATPDGDRFHRRERSAAAMRAGDEVTAGKRISEDDLEAVTDDDRRERYAEEAARVAADHAPDDPI</sequence>
<dbReference type="Proteomes" id="UP001595925">
    <property type="component" value="Unassembled WGS sequence"/>
</dbReference>
<dbReference type="RefSeq" id="WP_224827772.1">
    <property type="nucleotide sequence ID" value="NZ_JAIVEF010000002.1"/>
</dbReference>
<evidence type="ECO:0000259" key="2">
    <source>
        <dbReference type="Pfam" id="PF25921"/>
    </source>
</evidence>
<organism evidence="3 4">
    <name type="scientific">Saliphagus infecundisoli</name>
    <dbReference type="NCBI Taxonomy" id="1849069"/>
    <lineage>
        <taxon>Archaea</taxon>
        <taxon>Methanobacteriati</taxon>
        <taxon>Methanobacteriota</taxon>
        <taxon>Stenosarchaea group</taxon>
        <taxon>Halobacteria</taxon>
        <taxon>Halobacteriales</taxon>
        <taxon>Natrialbaceae</taxon>
        <taxon>Saliphagus</taxon>
    </lineage>
</organism>
<evidence type="ECO:0000256" key="1">
    <source>
        <dbReference type="SAM" id="MobiDB-lite"/>
    </source>
</evidence>